<dbReference type="Proteomes" id="UP000193689">
    <property type="component" value="Unassembled WGS sequence"/>
</dbReference>
<dbReference type="OrthoDB" id="194358at2759"/>
<sequence length="484" mass="56172">MDEEIDKTLNGAGNFQHCHIDATNQIRLLRIQYDKVRNTISYGLEAFPIADLSRIQYKALSYTWGCAHILDDVREIWIDGQSFFVRRNLCEFLTAAAKRGHQGLIFIDAICICQVDDEERNRQVEHMARIFCNAHEVIAWLGFLDEAQLENVQALSHTKDRECTLWTPRQWRGFRYISYHAFWTRVWIVQEVLLAKKMTVWCGAFTFPLSLFAGSSSSQNLKTTFNSCGITATTANVTSRLISPAETIVNDRLRQVLRPIRDPLAEGTCVGTLEEMTANLIKPTMAVETYQARTPDLLYHVIRKFGKLECSDPRDKLYGFLGILNERSRERVVPDYTKDVRYALYQALRLGIEELYCEHSSVTQPFRNVHANGAYLGYYCDVRDAFNMDNDETMPILRQVLLELRFDIQLQDATTGLQWRRQIGWDDIESRSMWDFQAVVAFAKPRESKPQGASSRSNWFRSRSRHYKGWILEKPREAMRIDEM</sequence>
<dbReference type="InterPro" id="IPR010730">
    <property type="entry name" value="HET"/>
</dbReference>
<feature type="domain" description="Heterokaryon incompatibility" evidence="1">
    <location>
        <begin position="57"/>
        <end position="191"/>
    </location>
</feature>
<keyword evidence="3" id="KW-1185">Reference proteome</keyword>
<dbReference type="AlphaFoldDB" id="A0A1Y2DNF6"/>
<dbReference type="RefSeq" id="XP_040712893.1">
    <property type="nucleotide sequence ID" value="XM_040862321.1"/>
</dbReference>
<comment type="caution">
    <text evidence="2">The sequence shown here is derived from an EMBL/GenBank/DDBJ whole genome shotgun (WGS) entry which is preliminary data.</text>
</comment>
<dbReference type="PANTHER" id="PTHR24148:SF64">
    <property type="entry name" value="HETEROKARYON INCOMPATIBILITY DOMAIN-CONTAINING PROTEIN"/>
    <property type="match status" value="1"/>
</dbReference>
<evidence type="ECO:0000313" key="3">
    <source>
        <dbReference type="Proteomes" id="UP000193689"/>
    </source>
</evidence>
<proteinExistence type="predicted"/>
<organism evidence="2 3">
    <name type="scientific">Pseudomassariella vexata</name>
    <dbReference type="NCBI Taxonomy" id="1141098"/>
    <lineage>
        <taxon>Eukaryota</taxon>
        <taxon>Fungi</taxon>
        <taxon>Dikarya</taxon>
        <taxon>Ascomycota</taxon>
        <taxon>Pezizomycotina</taxon>
        <taxon>Sordariomycetes</taxon>
        <taxon>Xylariomycetidae</taxon>
        <taxon>Amphisphaeriales</taxon>
        <taxon>Pseudomassariaceae</taxon>
        <taxon>Pseudomassariella</taxon>
    </lineage>
</organism>
<dbReference type="InterPro" id="IPR052895">
    <property type="entry name" value="HetReg/Transcr_Mod"/>
</dbReference>
<name>A0A1Y2DNF6_9PEZI</name>
<dbReference type="Pfam" id="PF06985">
    <property type="entry name" value="HET"/>
    <property type="match status" value="1"/>
</dbReference>
<protein>
    <submittedName>
        <fullName evidence="2">Heterokaryon incompatibility protein-domain-containing protein</fullName>
    </submittedName>
</protein>
<dbReference type="InParanoid" id="A0A1Y2DNF6"/>
<gene>
    <name evidence="2" type="ORF">BCR38DRAFT_459689</name>
</gene>
<dbReference type="GeneID" id="63778533"/>
<evidence type="ECO:0000259" key="1">
    <source>
        <dbReference type="Pfam" id="PF06985"/>
    </source>
</evidence>
<reference evidence="2 3" key="1">
    <citation type="submission" date="2016-07" db="EMBL/GenBank/DDBJ databases">
        <title>Pervasive Adenine N6-methylation of Active Genes in Fungi.</title>
        <authorList>
            <consortium name="DOE Joint Genome Institute"/>
            <person name="Mondo S.J."/>
            <person name="Dannebaum R.O."/>
            <person name="Kuo R.C."/>
            <person name="Labutti K."/>
            <person name="Haridas S."/>
            <person name="Kuo A."/>
            <person name="Salamov A."/>
            <person name="Ahrendt S.R."/>
            <person name="Lipzen A."/>
            <person name="Sullivan W."/>
            <person name="Andreopoulos W.B."/>
            <person name="Clum A."/>
            <person name="Lindquist E."/>
            <person name="Daum C."/>
            <person name="Ramamoorthy G.K."/>
            <person name="Gryganskyi A."/>
            <person name="Culley D."/>
            <person name="Magnuson J.K."/>
            <person name="James T.Y."/>
            <person name="O'Malley M.A."/>
            <person name="Stajich J.E."/>
            <person name="Spatafora J.W."/>
            <person name="Visel A."/>
            <person name="Grigoriev I.V."/>
        </authorList>
    </citation>
    <scope>NUCLEOTIDE SEQUENCE [LARGE SCALE GENOMIC DNA]</scope>
    <source>
        <strain evidence="2 3">CBS 129021</strain>
    </source>
</reference>
<accession>A0A1Y2DNF6</accession>
<dbReference type="EMBL" id="MCFJ01000011">
    <property type="protein sequence ID" value="ORY60666.1"/>
    <property type="molecule type" value="Genomic_DNA"/>
</dbReference>
<evidence type="ECO:0000313" key="2">
    <source>
        <dbReference type="EMBL" id="ORY60666.1"/>
    </source>
</evidence>
<dbReference type="PANTHER" id="PTHR24148">
    <property type="entry name" value="ANKYRIN REPEAT DOMAIN-CONTAINING PROTEIN 39 HOMOLOG-RELATED"/>
    <property type="match status" value="1"/>
</dbReference>